<keyword evidence="1" id="KW-0812">Transmembrane</keyword>
<gene>
    <name evidence="2" type="ORF">VM95_07655</name>
</gene>
<feature type="transmembrane region" description="Helical" evidence="1">
    <location>
        <begin position="31"/>
        <end position="63"/>
    </location>
</feature>
<proteinExistence type="predicted"/>
<evidence type="ECO:0000256" key="1">
    <source>
        <dbReference type="SAM" id="Phobius"/>
    </source>
</evidence>
<evidence type="ECO:0000313" key="2">
    <source>
        <dbReference type="EMBL" id="KJS62656.1"/>
    </source>
</evidence>
<organism evidence="2 3">
    <name type="scientific">Streptomyces rubellomurinus (strain ATCC 31215)</name>
    <dbReference type="NCBI Taxonomy" id="359131"/>
    <lineage>
        <taxon>Bacteria</taxon>
        <taxon>Bacillati</taxon>
        <taxon>Actinomycetota</taxon>
        <taxon>Actinomycetes</taxon>
        <taxon>Kitasatosporales</taxon>
        <taxon>Streptomycetaceae</taxon>
        <taxon>Streptomyces</taxon>
    </lineage>
</organism>
<dbReference type="AlphaFoldDB" id="A0A0F2TJG9"/>
<accession>A0A0F2TJG9</accession>
<name>A0A0F2TJG9_STRR3</name>
<reference evidence="2 3" key="1">
    <citation type="submission" date="2015-02" db="EMBL/GenBank/DDBJ databases">
        <authorList>
            <person name="Ju K.-S."/>
            <person name="Doroghazi J.R."/>
            <person name="Metcalf W."/>
        </authorList>
    </citation>
    <scope>NUCLEOTIDE SEQUENCE [LARGE SCALE GENOMIC DNA]</scope>
    <source>
        <strain evidence="2 3">ATCC 31215</strain>
    </source>
</reference>
<dbReference type="EMBL" id="JZKH01000010">
    <property type="protein sequence ID" value="KJS62656.1"/>
    <property type="molecule type" value="Genomic_DNA"/>
</dbReference>
<protein>
    <submittedName>
        <fullName evidence="2">Uncharacterized protein</fullName>
    </submittedName>
</protein>
<keyword evidence="1" id="KW-0472">Membrane</keyword>
<dbReference type="PATRIC" id="fig|359131.3.peg.7788"/>
<comment type="caution">
    <text evidence="2">The sequence shown here is derived from an EMBL/GenBank/DDBJ whole genome shotgun (WGS) entry which is preliminary data.</text>
</comment>
<keyword evidence="3" id="KW-1185">Reference proteome</keyword>
<keyword evidence="1" id="KW-1133">Transmembrane helix</keyword>
<dbReference type="Proteomes" id="UP000033699">
    <property type="component" value="Unassembled WGS sequence"/>
</dbReference>
<dbReference type="RefSeq" id="WP_045693286.1">
    <property type="nucleotide sequence ID" value="NZ_JZKH01000010.1"/>
</dbReference>
<sequence>MTGRSWYEDRDGDADAERVAERAARAERFGWIAIAGVSGLLVVAVLAAVVLAVVAVVAGYLLLTASRP</sequence>
<evidence type="ECO:0000313" key="3">
    <source>
        <dbReference type="Proteomes" id="UP000033699"/>
    </source>
</evidence>